<keyword evidence="5" id="KW-1185">Reference proteome</keyword>
<evidence type="ECO:0000259" key="3">
    <source>
        <dbReference type="Pfam" id="PF24564"/>
    </source>
</evidence>
<gene>
    <name evidence="4" type="ORF">BDW02DRAFT_598853</name>
</gene>
<evidence type="ECO:0000313" key="5">
    <source>
        <dbReference type="Proteomes" id="UP000800040"/>
    </source>
</evidence>
<dbReference type="PANTHER" id="PTHR36681:SF3">
    <property type="entry name" value="NUCLEAR GTPASE, GERMINAL CENTER-ASSOCIATED, TANDEM DUPLICATE 3"/>
    <property type="match status" value="1"/>
</dbReference>
<feature type="region of interest" description="Disordered" evidence="1">
    <location>
        <begin position="1"/>
        <end position="27"/>
    </location>
</feature>
<feature type="region of interest" description="Disordered" evidence="1">
    <location>
        <begin position="130"/>
        <end position="169"/>
    </location>
</feature>
<dbReference type="Pfam" id="PF24564">
    <property type="entry name" value="DUF7605"/>
    <property type="match status" value="1"/>
</dbReference>
<evidence type="ECO:0000256" key="1">
    <source>
        <dbReference type="SAM" id="MobiDB-lite"/>
    </source>
</evidence>
<dbReference type="PANTHER" id="PTHR36681">
    <property type="entry name" value="NUCLEAR GTPASE, GERMINAL CENTER-ASSOCIATED, TANDEM DUPLICATE 3"/>
    <property type="match status" value="1"/>
</dbReference>
<organism evidence="4 5">
    <name type="scientific">Decorospora gaudefroyi</name>
    <dbReference type="NCBI Taxonomy" id="184978"/>
    <lineage>
        <taxon>Eukaryota</taxon>
        <taxon>Fungi</taxon>
        <taxon>Dikarya</taxon>
        <taxon>Ascomycota</taxon>
        <taxon>Pezizomycotina</taxon>
        <taxon>Dothideomycetes</taxon>
        <taxon>Pleosporomycetidae</taxon>
        <taxon>Pleosporales</taxon>
        <taxon>Pleosporineae</taxon>
        <taxon>Pleosporaceae</taxon>
        <taxon>Decorospora</taxon>
    </lineage>
</organism>
<dbReference type="SUPFAM" id="SSF52540">
    <property type="entry name" value="P-loop containing nucleoside triphosphate hydrolases"/>
    <property type="match status" value="1"/>
</dbReference>
<dbReference type="OrthoDB" id="5427350at2759"/>
<dbReference type="InterPro" id="IPR027417">
    <property type="entry name" value="P-loop_NTPase"/>
</dbReference>
<dbReference type="Proteomes" id="UP000800040">
    <property type="component" value="Unassembled WGS sequence"/>
</dbReference>
<sequence length="1006" mass="111929">MGRGSTTDAMDFDNMKPPTPDATKSPLFDPEVSSFVLPHLSMPTAVMLAPTSATASSPLDSNLAAAVPKTVELSILADEHGQGQEVGSEFVRKLRSIEAAAKAEMSGWAAAHLGQESEAAGVASVASAKRKASEMTDDTVSGTTDDDSDDGDDRVPAYDPTEQERPRLPFYHPGFKLTVSIAMAVVATLSQYITKAINSGYKDDEAKHLRKDIVDNKKIPYQESIQLAVAGDTGAGKSAVMNAILGVPNLNIESDGGSACTCVITEFRQAPPSQTKAFAAEVEFFDITICLKLVKDLFVQWYRANQKQRQDPDEMDDVDLNQMKTARDCLQQMFANHLDQAPIEKFMSTATSETDQKIITQLSTWTTGIHQRFVSIGETSVHFESSTPENLIEQYHPFTKDVANAIFRGNPMACSPWPLVKMVRVFLNSAILQQKVSVADVPGGADVNYFRTQSASRYLQSCHMTVVVAKIDRIADDLSFRQQYVDAYRRRRSGSVILVGTKSDILNTEINSTLKLDLAAEDQLATIAQKVADIDRKTQIIDNEIGRNSIENKLKANKPLKKQKKKLTLRKIGLAKQRKDILIGARNKQVAHAVGESYRENTGDDAGAAMYCVSNLMYMRHLRGYDKTDELSIPTMTLDQTQIPALCSHIYSLPSRGRMSDLDHFVRATLPTVLNIIQISISTTNLARAKHLIGIIREARTKMGRRIEKLAEKFRNMHIKLLHDQLADPGLQTKFDKNAMKKLLQWEGLNANTHRAICNKKGILIQKKKNLQIDWNEDLLSPARAQMDIAFRVIIDEACEIFKAEAAQETKEVIRQLDYELKNDPKAQACDAYGACFEKNVSLFYGNIDRHVAAAAKTLKDGLIQVHLHAIRLRNEDDYFPRAMQGIYETAYKTKAASKGKTMKLARQQYLKDAIPGPTGPFSSLAGWAEEDAEATITKASDELKKNINNMLLNVQQAFDRMKGRKDNDTEEGKKFRKELHEMVGEARRILNGVAQESLDLCKQYK</sequence>
<feature type="domain" description="DUF7605" evidence="3">
    <location>
        <begin position="735"/>
        <end position="895"/>
    </location>
</feature>
<accession>A0A6A5KE58</accession>
<dbReference type="InterPro" id="IPR045063">
    <property type="entry name" value="Dynamin_N"/>
</dbReference>
<dbReference type="Gene3D" id="3.40.50.300">
    <property type="entry name" value="P-loop containing nucleotide triphosphate hydrolases"/>
    <property type="match status" value="1"/>
</dbReference>
<protein>
    <submittedName>
        <fullName evidence="4">Uncharacterized protein</fullName>
    </submittedName>
</protein>
<dbReference type="InterPro" id="IPR056024">
    <property type="entry name" value="DUF7605"/>
</dbReference>
<evidence type="ECO:0000259" key="2">
    <source>
        <dbReference type="Pfam" id="PF00350"/>
    </source>
</evidence>
<evidence type="ECO:0000313" key="4">
    <source>
        <dbReference type="EMBL" id="KAF1833697.1"/>
    </source>
</evidence>
<feature type="domain" description="Dynamin N-terminal" evidence="2">
    <location>
        <begin position="227"/>
        <end position="501"/>
    </location>
</feature>
<reference evidence="4" key="1">
    <citation type="submission" date="2020-01" db="EMBL/GenBank/DDBJ databases">
        <authorList>
            <consortium name="DOE Joint Genome Institute"/>
            <person name="Haridas S."/>
            <person name="Albert R."/>
            <person name="Binder M."/>
            <person name="Bloem J."/>
            <person name="Labutti K."/>
            <person name="Salamov A."/>
            <person name="Andreopoulos B."/>
            <person name="Baker S.E."/>
            <person name="Barry K."/>
            <person name="Bills G."/>
            <person name="Bluhm B.H."/>
            <person name="Cannon C."/>
            <person name="Castanera R."/>
            <person name="Culley D.E."/>
            <person name="Daum C."/>
            <person name="Ezra D."/>
            <person name="Gonzalez J.B."/>
            <person name="Henrissat B."/>
            <person name="Kuo A."/>
            <person name="Liang C."/>
            <person name="Lipzen A."/>
            <person name="Lutzoni F."/>
            <person name="Magnuson J."/>
            <person name="Mondo S."/>
            <person name="Nolan M."/>
            <person name="Ohm R."/>
            <person name="Pangilinan J."/>
            <person name="Park H.-J."/>
            <person name="Ramirez L."/>
            <person name="Alfaro M."/>
            <person name="Sun H."/>
            <person name="Tritt A."/>
            <person name="Yoshinaga Y."/>
            <person name="Zwiers L.-H."/>
            <person name="Turgeon B.G."/>
            <person name="Goodwin S.B."/>
            <person name="Spatafora J.W."/>
            <person name="Crous P.W."/>
            <person name="Grigoriev I.V."/>
        </authorList>
    </citation>
    <scope>NUCLEOTIDE SEQUENCE</scope>
    <source>
        <strain evidence="4">P77</strain>
    </source>
</reference>
<name>A0A6A5KE58_9PLEO</name>
<dbReference type="AlphaFoldDB" id="A0A6A5KE58"/>
<dbReference type="EMBL" id="ML975314">
    <property type="protein sequence ID" value="KAF1833697.1"/>
    <property type="molecule type" value="Genomic_DNA"/>
</dbReference>
<dbReference type="Pfam" id="PF00350">
    <property type="entry name" value="Dynamin_N"/>
    <property type="match status" value="1"/>
</dbReference>
<proteinExistence type="predicted"/>